<proteinExistence type="predicted"/>
<gene>
    <name evidence="2" type="ORF">B0J12DRAFT_701268</name>
</gene>
<feature type="region of interest" description="Disordered" evidence="1">
    <location>
        <begin position="120"/>
        <end position="145"/>
    </location>
</feature>
<accession>A0ABQ8G7Z0</accession>
<evidence type="ECO:0000313" key="3">
    <source>
        <dbReference type="Proteomes" id="UP000774617"/>
    </source>
</evidence>
<dbReference type="Proteomes" id="UP000774617">
    <property type="component" value="Unassembled WGS sequence"/>
</dbReference>
<dbReference type="EMBL" id="JAGTJR010000019">
    <property type="protein sequence ID" value="KAH7045171.1"/>
    <property type="molecule type" value="Genomic_DNA"/>
</dbReference>
<protein>
    <submittedName>
        <fullName evidence="2">Uncharacterized protein</fullName>
    </submittedName>
</protein>
<comment type="caution">
    <text evidence="2">The sequence shown here is derived from an EMBL/GenBank/DDBJ whole genome shotgun (WGS) entry which is preliminary data.</text>
</comment>
<evidence type="ECO:0000313" key="2">
    <source>
        <dbReference type="EMBL" id="KAH7045171.1"/>
    </source>
</evidence>
<reference evidence="2 3" key="1">
    <citation type="journal article" date="2021" name="Nat. Commun.">
        <title>Genetic determinants of endophytism in the Arabidopsis root mycobiome.</title>
        <authorList>
            <person name="Mesny F."/>
            <person name="Miyauchi S."/>
            <person name="Thiergart T."/>
            <person name="Pickel B."/>
            <person name="Atanasova L."/>
            <person name="Karlsson M."/>
            <person name="Huettel B."/>
            <person name="Barry K.W."/>
            <person name="Haridas S."/>
            <person name="Chen C."/>
            <person name="Bauer D."/>
            <person name="Andreopoulos W."/>
            <person name="Pangilinan J."/>
            <person name="LaButti K."/>
            <person name="Riley R."/>
            <person name="Lipzen A."/>
            <person name="Clum A."/>
            <person name="Drula E."/>
            <person name="Henrissat B."/>
            <person name="Kohler A."/>
            <person name="Grigoriev I.V."/>
            <person name="Martin F.M."/>
            <person name="Hacquard S."/>
        </authorList>
    </citation>
    <scope>NUCLEOTIDE SEQUENCE [LARGE SCALE GENOMIC DNA]</scope>
    <source>
        <strain evidence="2 3">MPI-SDFR-AT-0080</strain>
    </source>
</reference>
<feature type="region of interest" description="Disordered" evidence="1">
    <location>
        <begin position="183"/>
        <end position="205"/>
    </location>
</feature>
<name>A0ABQ8G7Z0_9PEZI</name>
<organism evidence="2 3">
    <name type="scientific">Macrophomina phaseolina</name>
    <dbReference type="NCBI Taxonomy" id="35725"/>
    <lineage>
        <taxon>Eukaryota</taxon>
        <taxon>Fungi</taxon>
        <taxon>Dikarya</taxon>
        <taxon>Ascomycota</taxon>
        <taxon>Pezizomycotina</taxon>
        <taxon>Dothideomycetes</taxon>
        <taxon>Dothideomycetes incertae sedis</taxon>
        <taxon>Botryosphaeriales</taxon>
        <taxon>Botryosphaeriaceae</taxon>
        <taxon>Macrophomina</taxon>
    </lineage>
</organism>
<keyword evidence="3" id="KW-1185">Reference proteome</keyword>
<sequence>MTDHTFIRPLNNTTTPLGHRCPSARTRTNSTRKPASPSLISGTNTFYFSWLSRLHPLSPRPATPLPRPALRAWHLYGRVGPAGLWVAYKDAAAGCGCGCGGGYMHASVLLAVFNSEMEGQQEVRQKQQQEQEQDQLHSPPPAGMALALPLRPVTAATRPVPVHAAQQVRPCCSRRRRRCTMPLRGRNYNAHNANAGTSSAPLATR</sequence>
<feature type="compositionally biased region" description="Polar residues" evidence="1">
    <location>
        <begin position="189"/>
        <end position="205"/>
    </location>
</feature>
<evidence type="ECO:0000256" key="1">
    <source>
        <dbReference type="SAM" id="MobiDB-lite"/>
    </source>
</evidence>